<feature type="compositionally biased region" description="Pro residues" evidence="1">
    <location>
        <begin position="1"/>
        <end position="10"/>
    </location>
</feature>
<name>A0ABS3S7K8_9ACTN</name>
<evidence type="ECO:0000313" key="2">
    <source>
        <dbReference type="EMBL" id="MBO2464989.1"/>
    </source>
</evidence>
<reference evidence="2 3" key="1">
    <citation type="submission" date="2021-03" db="EMBL/GenBank/DDBJ databases">
        <title>Actinomadura violae sp. nov., isolated from lichen in Thailand.</title>
        <authorList>
            <person name="Kanchanasin P."/>
            <person name="Saeng-In P."/>
            <person name="Phongsopitanun W."/>
            <person name="Yuki M."/>
            <person name="Kudo T."/>
            <person name="Ohkuma M."/>
            <person name="Tanasupawat S."/>
        </authorList>
    </citation>
    <scope>NUCLEOTIDE SEQUENCE [LARGE SCALE GENOMIC DNA]</scope>
    <source>
        <strain evidence="2 3">LCR2-06</strain>
    </source>
</reference>
<protein>
    <submittedName>
        <fullName evidence="2">Uncharacterized protein</fullName>
    </submittedName>
</protein>
<evidence type="ECO:0000313" key="3">
    <source>
        <dbReference type="Proteomes" id="UP000680206"/>
    </source>
</evidence>
<dbReference type="Proteomes" id="UP000680206">
    <property type="component" value="Unassembled WGS sequence"/>
</dbReference>
<sequence length="230" mass="25104">MHQPPPPEPGRPPRTDRSGSDGPQPDRYARLLRVLIAERLRASAQARDTTSKLARGVIQGAAASLRIRTRQIIVAETNRTHPAASKAALHGYAMDLMRDLEDQVRRALTSPDAPPAEPTTTEPQGNAAAADRLVAAIAAAYITAEGHTTHAELNPAQLRAVAGQADQLYRTLLELAVEHLRLEMPEETRPAVLLLNAFPQRNAWVSQARRAARNKTAPTAQRPDRTEGER</sequence>
<feature type="region of interest" description="Disordered" evidence="1">
    <location>
        <begin position="107"/>
        <end position="126"/>
    </location>
</feature>
<keyword evidence="3" id="KW-1185">Reference proteome</keyword>
<feature type="region of interest" description="Disordered" evidence="1">
    <location>
        <begin position="1"/>
        <end position="26"/>
    </location>
</feature>
<comment type="caution">
    <text evidence="2">The sequence shown here is derived from an EMBL/GenBank/DDBJ whole genome shotgun (WGS) entry which is preliminary data.</text>
</comment>
<dbReference type="RefSeq" id="WP_208251852.1">
    <property type="nucleotide sequence ID" value="NZ_JAGEPF010000040.1"/>
</dbReference>
<feature type="region of interest" description="Disordered" evidence="1">
    <location>
        <begin position="206"/>
        <end position="230"/>
    </location>
</feature>
<dbReference type="EMBL" id="JAGEPF010000040">
    <property type="protein sequence ID" value="MBO2464989.1"/>
    <property type="molecule type" value="Genomic_DNA"/>
</dbReference>
<organism evidence="2 3">
    <name type="scientific">Actinomadura violacea</name>
    <dbReference type="NCBI Taxonomy" id="2819934"/>
    <lineage>
        <taxon>Bacteria</taxon>
        <taxon>Bacillati</taxon>
        <taxon>Actinomycetota</taxon>
        <taxon>Actinomycetes</taxon>
        <taxon>Streptosporangiales</taxon>
        <taxon>Thermomonosporaceae</taxon>
        <taxon>Actinomadura</taxon>
    </lineage>
</organism>
<gene>
    <name evidence="2" type="ORF">J4709_46230</name>
</gene>
<proteinExistence type="predicted"/>
<evidence type="ECO:0000256" key="1">
    <source>
        <dbReference type="SAM" id="MobiDB-lite"/>
    </source>
</evidence>
<accession>A0ABS3S7K8</accession>